<evidence type="ECO:0008006" key="4">
    <source>
        <dbReference type="Google" id="ProtNLM"/>
    </source>
</evidence>
<comment type="caution">
    <text evidence="2">The sequence shown here is derived from an EMBL/GenBank/DDBJ whole genome shotgun (WGS) entry which is preliminary data.</text>
</comment>
<dbReference type="Proteomes" id="UP000241222">
    <property type="component" value="Unassembled WGS sequence"/>
</dbReference>
<protein>
    <recommendedName>
        <fullName evidence="4">DUF4168 domain-containing protein</fullName>
    </recommendedName>
</protein>
<organism evidence="2 3">
    <name type="scientific">Photobacterium lutimaris</name>
    <dbReference type="NCBI Taxonomy" id="388278"/>
    <lineage>
        <taxon>Bacteria</taxon>
        <taxon>Pseudomonadati</taxon>
        <taxon>Pseudomonadota</taxon>
        <taxon>Gammaproteobacteria</taxon>
        <taxon>Vibrionales</taxon>
        <taxon>Vibrionaceae</taxon>
        <taxon>Photobacterium</taxon>
    </lineage>
</organism>
<dbReference type="AlphaFoldDB" id="A0A2T3J049"/>
<feature type="coiled-coil region" evidence="1">
    <location>
        <begin position="110"/>
        <end position="144"/>
    </location>
</feature>
<evidence type="ECO:0000313" key="2">
    <source>
        <dbReference type="EMBL" id="PSU34313.1"/>
    </source>
</evidence>
<accession>A0A2T3J049</accession>
<evidence type="ECO:0000313" key="3">
    <source>
        <dbReference type="Proteomes" id="UP000241222"/>
    </source>
</evidence>
<reference evidence="2 3" key="1">
    <citation type="submission" date="2018-03" db="EMBL/GenBank/DDBJ databases">
        <title>Whole genome sequencing of Histamine producing bacteria.</title>
        <authorList>
            <person name="Butler K."/>
        </authorList>
    </citation>
    <scope>NUCLEOTIDE SEQUENCE [LARGE SCALE GENOMIC DNA]</scope>
    <source>
        <strain evidence="2 3">JCM 13586</strain>
    </source>
</reference>
<sequence>MQNSKTYTQQQPNSVLNLLKYALPLMLVTMFAFSPASKASDVATDTVANQKEATYRINAIQRDLTSIRQQTLQSNPGLVEQAKAFEAAYQEKAKEVGYNPDEFISQAQEIQNKVRNAETSEEEREALIKEFAAAKRQLAEQRESILSDATLMAMQEKLQADTFAAMKTSNPETENLMKELNTLLESLQ</sequence>
<name>A0A2T3J049_9GAMM</name>
<keyword evidence="3" id="KW-1185">Reference proteome</keyword>
<dbReference type="EMBL" id="PYMH01000003">
    <property type="protein sequence ID" value="PSU34313.1"/>
    <property type="molecule type" value="Genomic_DNA"/>
</dbReference>
<gene>
    <name evidence="2" type="ORF">C9I99_10035</name>
</gene>
<keyword evidence="1" id="KW-0175">Coiled coil</keyword>
<evidence type="ECO:0000256" key="1">
    <source>
        <dbReference type="SAM" id="Coils"/>
    </source>
</evidence>
<proteinExistence type="predicted"/>
<dbReference type="RefSeq" id="WP_107348739.1">
    <property type="nucleotide sequence ID" value="NZ_PYMH01000003.1"/>
</dbReference>
<dbReference type="OrthoDB" id="5814640at2"/>